<dbReference type="Proteomes" id="UP000054549">
    <property type="component" value="Unassembled WGS sequence"/>
</dbReference>
<dbReference type="EMBL" id="KN818698">
    <property type="protein sequence ID" value="KIL54570.1"/>
    <property type="molecule type" value="Genomic_DNA"/>
</dbReference>
<evidence type="ECO:0000313" key="3">
    <source>
        <dbReference type="Proteomes" id="UP000054549"/>
    </source>
</evidence>
<evidence type="ECO:0000256" key="1">
    <source>
        <dbReference type="SAM" id="MobiDB-lite"/>
    </source>
</evidence>
<protein>
    <submittedName>
        <fullName evidence="2">Uncharacterized protein</fullName>
    </submittedName>
</protein>
<reference evidence="2 3" key="1">
    <citation type="submission" date="2014-04" db="EMBL/GenBank/DDBJ databases">
        <title>Evolutionary Origins and Diversification of the Mycorrhizal Mutualists.</title>
        <authorList>
            <consortium name="DOE Joint Genome Institute"/>
            <consortium name="Mycorrhizal Genomics Consortium"/>
            <person name="Kohler A."/>
            <person name="Kuo A."/>
            <person name="Nagy L.G."/>
            <person name="Floudas D."/>
            <person name="Copeland A."/>
            <person name="Barry K.W."/>
            <person name="Cichocki N."/>
            <person name="Veneault-Fourrey C."/>
            <person name="LaButti K."/>
            <person name="Lindquist E.A."/>
            <person name="Lipzen A."/>
            <person name="Lundell T."/>
            <person name="Morin E."/>
            <person name="Murat C."/>
            <person name="Riley R."/>
            <person name="Ohm R."/>
            <person name="Sun H."/>
            <person name="Tunlid A."/>
            <person name="Henrissat B."/>
            <person name="Grigoriev I.V."/>
            <person name="Hibbett D.S."/>
            <person name="Martin F."/>
        </authorList>
    </citation>
    <scope>NUCLEOTIDE SEQUENCE [LARGE SCALE GENOMIC DNA]</scope>
    <source>
        <strain evidence="2 3">Koide BX008</strain>
    </source>
</reference>
<name>A0A0C2RWD7_AMAMK</name>
<evidence type="ECO:0000313" key="2">
    <source>
        <dbReference type="EMBL" id="KIL54570.1"/>
    </source>
</evidence>
<dbReference type="AlphaFoldDB" id="A0A0C2RWD7"/>
<sequence>MGQGNLRPRGAAFNSFLKLIDSALHTHRQRSQQRSPQSDRSRRRAGGERGAMQERSEDLMCISVAFDNGDVVGNRELREGNSDSRLSIGLSMLFTVGIAVHTLMDSATAVPYPRERARETMEVWHSHNTQQLLPSGSSLDYGATTALQRWVRAGGDSETTGGSEWYEQLGAALEQQAAVSRWTTQMSDAPSYLFSESCDRELLYSIDGDHRGRCPFPSKRRSKISLDRKKRRSGYLLSAHACSIENAAEPEVCTLFLTIKHSLEVVEDCTNTV</sequence>
<feature type="compositionally biased region" description="Basic and acidic residues" evidence="1">
    <location>
        <begin position="37"/>
        <end position="54"/>
    </location>
</feature>
<proteinExistence type="predicted"/>
<organism evidence="2 3">
    <name type="scientific">Amanita muscaria (strain Koide BX008)</name>
    <dbReference type="NCBI Taxonomy" id="946122"/>
    <lineage>
        <taxon>Eukaryota</taxon>
        <taxon>Fungi</taxon>
        <taxon>Dikarya</taxon>
        <taxon>Basidiomycota</taxon>
        <taxon>Agaricomycotina</taxon>
        <taxon>Agaricomycetes</taxon>
        <taxon>Agaricomycetidae</taxon>
        <taxon>Agaricales</taxon>
        <taxon>Pluteineae</taxon>
        <taxon>Amanitaceae</taxon>
        <taxon>Amanita</taxon>
    </lineage>
</organism>
<gene>
    <name evidence="2" type="ORF">M378DRAFT_182494</name>
</gene>
<dbReference type="HOGENOM" id="CLU_1019311_0_0_1"/>
<accession>A0A0C2RWD7</accession>
<keyword evidence="3" id="KW-1185">Reference proteome</keyword>
<feature type="region of interest" description="Disordered" evidence="1">
    <location>
        <begin position="26"/>
        <end position="54"/>
    </location>
</feature>
<dbReference type="InParanoid" id="A0A0C2RWD7"/>